<dbReference type="Proteomes" id="UP000235034">
    <property type="component" value="Unassembled WGS sequence"/>
</dbReference>
<dbReference type="InterPro" id="IPR008492">
    <property type="entry name" value="Rv2714-like"/>
</dbReference>
<gene>
    <name evidence="1" type="ORF">Uis4E_1653</name>
</gene>
<dbReference type="SUPFAM" id="SSF159659">
    <property type="entry name" value="Cgl1923-like"/>
    <property type="match status" value="1"/>
</dbReference>
<proteinExistence type="predicted"/>
<accession>A0A2N5IZ77</accession>
<dbReference type="Pfam" id="PF09754">
    <property type="entry name" value="PAC2"/>
    <property type="match status" value="1"/>
</dbReference>
<name>A0A2N5IZ77_9BIFI</name>
<dbReference type="EMBL" id="NMWT01000025">
    <property type="protein sequence ID" value="PLS27257.1"/>
    <property type="molecule type" value="Genomic_DNA"/>
</dbReference>
<evidence type="ECO:0000313" key="2">
    <source>
        <dbReference type="Proteomes" id="UP000235034"/>
    </source>
</evidence>
<protein>
    <submittedName>
        <fullName evidence="1">PAC2 family protein</fullName>
    </submittedName>
</protein>
<reference evidence="1 2" key="1">
    <citation type="submission" date="2017-07" db="EMBL/GenBank/DDBJ databases">
        <title>Bifidobacterium novel species.</title>
        <authorList>
            <person name="Lugli G.A."/>
            <person name="Milani C."/>
            <person name="Duranti S."/>
            <person name="Mangifesta M."/>
        </authorList>
    </citation>
    <scope>NUCLEOTIDE SEQUENCE [LARGE SCALE GENOMIC DNA]</scope>
    <source>
        <strain evidence="1 2">77</strain>
    </source>
</reference>
<dbReference type="PIRSF" id="PIRSF028754">
    <property type="entry name" value="UCP028754"/>
    <property type="match status" value="1"/>
</dbReference>
<comment type="caution">
    <text evidence="1">The sequence shown here is derived from an EMBL/GenBank/DDBJ whole genome shotgun (WGS) entry which is preliminary data.</text>
</comment>
<dbReference type="InterPro" id="IPR019151">
    <property type="entry name" value="Proteasome_assmbl_chaperone_2"/>
</dbReference>
<dbReference type="InterPro" id="IPR038389">
    <property type="entry name" value="PSMG2_sf"/>
</dbReference>
<keyword evidence="2" id="KW-1185">Reference proteome</keyword>
<organism evidence="1 2">
    <name type="scientific">Bifidobacterium parmae</name>
    <dbReference type="NCBI Taxonomy" id="361854"/>
    <lineage>
        <taxon>Bacteria</taxon>
        <taxon>Bacillati</taxon>
        <taxon>Actinomycetota</taxon>
        <taxon>Actinomycetes</taxon>
        <taxon>Bifidobacteriales</taxon>
        <taxon>Bifidobacteriaceae</taxon>
        <taxon>Bifidobacterium</taxon>
    </lineage>
</organism>
<dbReference type="Gene3D" id="3.40.50.10900">
    <property type="entry name" value="PAC-like subunit"/>
    <property type="match status" value="1"/>
</dbReference>
<evidence type="ECO:0000313" key="1">
    <source>
        <dbReference type="EMBL" id="PLS27257.1"/>
    </source>
</evidence>
<dbReference type="AlphaFoldDB" id="A0A2N5IZ77"/>
<sequence length="293" mass="32991">MRSAVIVGGMSEERDQRQSVMLAAFEGWNDACQSATNVIRHLLGRYEAREIRHISCDGYYDYQVSRPMLCRVTGRPRIIWPQTTFYEIALAPDLRIYAQLAPEPNYRWREYCRQSLHIADEFDVDRIVTLGSMYADCPHTRPLPVDVSHDLDECGRSCDCGANDGEGGYSGPVGIPTVLDDMAREQSFDTTSMWVSVPQYTGNDDCAPATLALLRRLGGEIGFDFDEGDLPSLADAWKAKASMLLRCSDQLADYVHHLEREWDRAEEARKAASADPAQAERLVREAEDFLKGL</sequence>